<feature type="compositionally biased region" description="Basic and acidic residues" evidence="5">
    <location>
        <begin position="1404"/>
        <end position="1418"/>
    </location>
</feature>
<feature type="compositionally biased region" description="Basic and acidic residues" evidence="5">
    <location>
        <begin position="940"/>
        <end position="957"/>
    </location>
</feature>
<feature type="region of interest" description="Disordered" evidence="5">
    <location>
        <begin position="569"/>
        <end position="1387"/>
    </location>
</feature>
<accession>A0A0L8H9N0</accession>
<feature type="compositionally biased region" description="Basic and acidic residues" evidence="5">
    <location>
        <begin position="878"/>
        <end position="890"/>
    </location>
</feature>
<dbReference type="SUPFAM" id="SSF57850">
    <property type="entry name" value="RING/U-box"/>
    <property type="match status" value="1"/>
</dbReference>
<evidence type="ECO:0000256" key="1">
    <source>
        <dbReference type="ARBA" id="ARBA00022723"/>
    </source>
</evidence>
<feature type="compositionally biased region" description="Basic and acidic residues" evidence="5">
    <location>
        <begin position="713"/>
        <end position="722"/>
    </location>
</feature>
<dbReference type="PROSITE" id="PS00518">
    <property type="entry name" value="ZF_RING_1"/>
    <property type="match status" value="1"/>
</dbReference>
<dbReference type="CDD" id="cd15536">
    <property type="entry name" value="PHD_PHRF1"/>
    <property type="match status" value="1"/>
</dbReference>
<feature type="region of interest" description="Disordered" evidence="5">
    <location>
        <begin position="336"/>
        <end position="388"/>
    </location>
</feature>
<feature type="domain" description="RING-type" evidence="7">
    <location>
        <begin position="135"/>
        <end position="176"/>
    </location>
</feature>
<evidence type="ECO:0000256" key="4">
    <source>
        <dbReference type="PROSITE-ProRule" id="PRU00175"/>
    </source>
</evidence>
<feature type="region of interest" description="Disordered" evidence="5">
    <location>
        <begin position="1596"/>
        <end position="1692"/>
    </location>
</feature>
<feature type="compositionally biased region" description="Basic and acidic residues" evidence="5">
    <location>
        <begin position="1188"/>
        <end position="1208"/>
    </location>
</feature>
<feature type="compositionally biased region" description="Basic and acidic residues" evidence="5">
    <location>
        <begin position="965"/>
        <end position="974"/>
    </location>
</feature>
<dbReference type="OMA" id="PFQVHQE"/>
<feature type="compositionally biased region" description="Basic and acidic residues" evidence="5">
    <location>
        <begin position="778"/>
        <end position="792"/>
    </location>
</feature>
<feature type="compositionally biased region" description="Basic and acidic residues" evidence="5">
    <location>
        <begin position="1223"/>
        <end position="1234"/>
    </location>
</feature>
<dbReference type="InterPro" id="IPR017907">
    <property type="entry name" value="Znf_RING_CS"/>
</dbReference>
<keyword evidence="1" id="KW-0479">Metal-binding</keyword>
<feature type="compositionally biased region" description="Basic and acidic residues" evidence="5">
    <location>
        <begin position="1430"/>
        <end position="1448"/>
    </location>
</feature>
<dbReference type="Pfam" id="PF23030">
    <property type="entry name" value="SCAF11-like_C"/>
    <property type="match status" value="1"/>
</dbReference>
<feature type="compositionally biased region" description="Acidic residues" evidence="5">
    <location>
        <begin position="865"/>
        <end position="877"/>
    </location>
</feature>
<feature type="compositionally biased region" description="Basic and acidic residues" evidence="5">
    <location>
        <begin position="1282"/>
        <end position="1309"/>
    </location>
</feature>
<feature type="compositionally biased region" description="Basic and acidic residues" evidence="5">
    <location>
        <begin position="1335"/>
        <end position="1347"/>
    </location>
</feature>
<dbReference type="PANTHER" id="PTHR12618">
    <property type="entry name" value="PHD AND RING FINGER DOMAIN-CONTAINING PROTEIN 1"/>
    <property type="match status" value="1"/>
</dbReference>
<feature type="region of interest" description="Disordered" evidence="5">
    <location>
        <begin position="39"/>
        <end position="113"/>
    </location>
</feature>
<name>A0A0L8H9N0_OCTBM</name>
<feature type="compositionally biased region" description="Acidic residues" evidence="5">
    <location>
        <begin position="690"/>
        <end position="712"/>
    </location>
</feature>
<feature type="region of interest" description="Disordered" evidence="5">
    <location>
        <begin position="1770"/>
        <end position="1877"/>
    </location>
</feature>
<organism evidence="8">
    <name type="scientific">Octopus bimaculoides</name>
    <name type="common">California two-spotted octopus</name>
    <dbReference type="NCBI Taxonomy" id="37653"/>
    <lineage>
        <taxon>Eukaryota</taxon>
        <taxon>Metazoa</taxon>
        <taxon>Spiralia</taxon>
        <taxon>Lophotrochozoa</taxon>
        <taxon>Mollusca</taxon>
        <taxon>Cephalopoda</taxon>
        <taxon>Coleoidea</taxon>
        <taxon>Octopodiformes</taxon>
        <taxon>Octopoda</taxon>
        <taxon>Incirrata</taxon>
        <taxon>Octopodidae</taxon>
        <taxon>Octopus</taxon>
    </lineage>
</organism>
<feature type="compositionally biased region" description="Polar residues" evidence="5">
    <location>
        <begin position="1783"/>
        <end position="1793"/>
    </location>
</feature>
<dbReference type="OrthoDB" id="1935339at2759"/>
<feature type="compositionally biased region" description="Basic and acidic residues" evidence="5">
    <location>
        <begin position="1079"/>
        <end position="1094"/>
    </location>
</feature>
<dbReference type="InterPro" id="IPR057031">
    <property type="entry name" value="SFR19-like_C"/>
</dbReference>
<feature type="domain" description="PHD-type" evidence="6">
    <location>
        <begin position="216"/>
        <end position="266"/>
    </location>
</feature>
<dbReference type="SUPFAM" id="SSF57903">
    <property type="entry name" value="FYVE/PHD zinc finger"/>
    <property type="match status" value="1"/>
</dbReference>
<evidence type="ECO:0000256" key="3">
    <source>
        <dbReference type="ARBA" id="ARBA00022833"/>
    </source>
</evidence>
<feature type="compositionally biased region" description="Polar residues" evidence="5">
    <location>
        <begin position="340"/>
        <end position="356"/>
    </location>
</feature>
<keyword evidence="2 4" id="KW-0863">Zinc-finger</keyword>
<dbReference type="PROSITE" id="PS50089">
    <property type="entry name" value="ZF_RING_2"/>
    <property type="match status" value="1"/>
</dbReference>
<feature type="compositionally biased region" description="Basic residues" evidence="5">
    <location>
        <begin position="1172"/>
        <end position="1187"/>
    </location>
</feature>
<dbReference type="Gene3D" id="3.30.40.10">
    <property type="entry name" value="Zinc/RING finger domain, C3HC4 (zinc finger)"/>
    <property type="match status" value="2"/>
</dbReference>
<feature type="compositionally biased region" description="Basic and acidic residues" evidence="5">
    <location>
        <begin position="1120"/>
        <end position="1171"/>
    </location>
</feature>
<dbReference type="Pfam" id="PF00628">
    <property type="entry name" value="PHD"/>
    <property type="match status" value="1"/>
</dbReference>
<dbReference type="GO" id="GO:0008270">
    <property type="term" value="F:zinc ion binding"/>
    <property type="evidence" value="ECO:0007669"/>
    <property type="project" value="UniProtKB-KW"/>
</dbReference>
<evidence type="ECO:0000259" key="7">
    <source>
        <dbReference type="PROSITE" id="PS50089"/>
    </source>
</evidence>
<dbReference type="STRING" id="37653.A0A0L8H9N0"/>
<evidence type="ECO:0000256" key="5">
    <source>
        <dbReference type="SAM" id="MobiDB-lite"/>
    </source>
</evidence>
<feature type="compositionally biased region" description="Polar residues" evidence="5">
    <location>
        <begin position="1644"/>
        <end position="1657"/>
    </location>
</feature>
<dbReference type="InterPro" id="IPR011011">
    <property type="entry name" value="Znf_FYVE_PHD"/>
</dbReference>
<feature type="region of interest" description="Disordered" evidence="5">
    <location>
        <begin position="1969"/>
        <end position="1988"/>
    </location>
</feature>
<dbReference type="EMBL" id="KQ418812">
    <property type="protein sequence ID" value="KOF85769.1"/>
    <property type="molecule type" value="Genomic_DNA"/>
</dbReference>
<feature type="compositionally biased region" description="Basic residues" evidence="5">
    <location>
        <begin position="1249"/>
        <end position="1268"/>
    </location>
</feature>
<feature type="region of interest" description="Disordered" evidence="5">
    <location>
        <begin position="400"/>
        <end position="429"/>
    </location>
</feature>
<feature type="compositionally biased region" description="Polar residues" evidence="5">
    <location>
        <begin position="463"/>
        <end position="474"/>
    </location>
</feature>
<feature type="compositionally biased region" description="Basic residues" evidence="5">
    <location>
        <begin position="362"/>
        <end position="388"/>
    </location>
</feature>
<evidence type="ECO:0008006" key="9">
    <source>
        <dbReference type="Google" id="ProtNLM"/>
    </source>
</evidence>
<dbReference type="InterPro" id="IPR001965">
    <property type="entry name" value="Znf_PHD"/>
</dbReference>
<keyword evidence="3" id="KW-0862">Zinc</keyword>
<dbReference type="InterPro" id="IPR047157">
    <property type="entry name" value="PHRF1/Atg35"/>
</dbReference>
<feature type="compositionally biased region" description="Basic and acidic residues" evidence="5">
    <location>
        <begin position="61"/>
        <end position="73"/>
    </location>
</feature>
<proteinExistence type="predicted"/>
<dbReference type="InterPro" id="IPR019786">
    <property type="entry name" value="Zinc_finger_PHD-type_CS"/>
</dbReference>
<dbReference type="PANTHER" id="PTHR12618:SF20">
    <property type="entry name" value="PHD AND RING FINGER DOMAIN-CONTAINING PROTEIN 1"/>
    <property type="match status" value="1"/>
</dbReference>
<gene>
    <name evidence="8" type="ORF">OCBIM_22019770mg</name>
</gene>
<sequence>MRIQNDSVWPRLKKKNEKIPSFSGKLLHEVLLEMEEERLKRDAQGKASALLSCSGSESEGDEVKSQFHCKSDEVMMEENPNPEDLEEDDDSDDDEETDDEDEETDDDDDDVTKGVCDKVSLLEEESSDQGDGDDCPICLNRLKYQDIGTPESCDHSFCLDCIQLWARNVNTCPVDRREFELILARHAGEDEIFKKIPVAEKSFEAEEDASEAENDLTYCEVCGQSNREDRLLLCDGCDLGFHCECLDPPLDSVPVEEWFCPDCAEANDSHRCVLNDFEYEPQYLLEENSPSEALPYLRPRRRQIARTRISERVRARIQEYREGLARLVCDDKDSGAFERGSTSTELSRTRSQTRQSEASKKQSTRRKSKRLVSGKKKVLSRRKQRRAKTLKKNQILDRLCNTTKSPKSRLAGKLGLTKSTGLRKSERTTAEQVAKENLYGIKPLSIMGHKHELDQFDEDDSFGRSSEPQASTSMLSAAASKRSSKYSASALLSRQPVARPLLCKLPDDKANSSLFSCQSSSSGASNSSSGVGGAGLDLLGTIMMEQSILHMKSKDIKINRDGSLTAKKPVPVSVEECQSKPSQLHFDYSTSKEDENSKIQVDNDSEKNLESPEEENSTTSVASPQTKNDCGLEKIHNSSSESKEERSPVASGESEPEAKLSEPEEEEEEEEEEVETECSETVDENLACVNEEEEAEEEEEGEREEDMGEEEECKGNVSDDTKTNNNNNNKSVGDESQEETEDSSQDGVLDAATVSNNSDGEDIKSASPETEVNSQLYKSDDSCAEENNKESSEPEMENTYDPILEEKTISEVDSVGFSPELDLEQQSEPEDTAPIKEGESSCEDVSSVNVDSERNKVESESVGEQQEESDEEEGCPDEVDKSDKEEDTKQTGETSDIEDNIKSAEEDVDEEVPEEECKFDTEDDNAQKESTVDELESSVDFDKADSHKDLAADEQPSKEMSPLDNFEKSESVRDEESDENVDSGVAGENLVSDEPTSKKFEIIEEMSDHFDDATSTNMTDLEKVYQESSENYEETNEMVEKEVSGSESDASSVAEGERERDKPKVPISELPRIPKRSRRDLYKREKSSRSDGPELKSVLGRVDMSDYKMKRGWGKKDRKSRWDPDDWNQSERDLDFISSRDRKSDGNKSYHSDRSESSHESEKYGFEYKESRSRKKRHDISRSHSKSHKESTIDYRDIPHCRYSPEKSKTRKRERSRNHSRSCSRDKIFDYDKSSKRKSRGRSRDKSPSRKSKRHRSYSRSPSRKSHKDRGLSDKRRHRDERRRVEDRVHKRYSDRLEYEEKKNRHHPEDFDEWDDGSCQVIDYPVEQNESPPAKSERSKKSSDRFYKTSPNDKVSENFFEKRSSQERSAFKGNKLDDTGHFYNARTTTKKQKFVDRFYKAPHLRDAGTEKFPIHLSEDEAEVESTPSKPEPEEVQKSNDENRVKENETDSGNSEYDPAFPTESGSPMRQEEAPKLLETVEEESPPALSESESSSAPCTTIEDTSPTCTQTVVASDPPFILQENPSVQNLPVQSQNITFPMGLRMMPPNMPQHLMMNPMFLSRPPPFGRLPRMAGPVNRMGWPMNPSGMIQLPPNRFGPARMGPGGAMPPRPGLLNGGFESMPQEPGQPMSSFKQHPCDPRHLPSQTHSPGQISRTGLPTPPNMSHIPPPGPLLTQQHPPPPPPTSQMHLPLPTTSIATASSQSLNLELDDSQSPASVHLPQHQQQSLGTIGISKAQPSSEKSLPPNFIVPEMNQLTKLLEAQAQLAMLAEDSSKSEGKQRNKQQLSISQNSDIDVFKIPLPPMAPPSIPPPALALQLMPPPDSLSFSTNTTSTTNNFVTTNTFSNSNSSSNNISSSSSNNNNNNSSGGSSSSSNITSNNVKVYKSHQLKLSNSHRSSEPPSESTEVVDMDVASPLDDDVEIELPASPELDDIDDSKLSSKDSSVIELSVVEDMPASAVELTNLTNKEKHASRLAKGNRKTCQQRTLSPTSTKVSYMGYMKKLQIQERVVDEVKLAIKPFYSGKKIDKNEYKEILRKAVPKICHSKSGNINPAKIKALIEAYVDKLCKTRRCLERRKKSSVKANGERVKKPSR</sequence>
<dbReference type="PROSITE" id="PS50016">
    <property type="entry name" value="ZF_PHD_2"/>
    <property type="match status" value="1"/>
</dbReference>
<feature type="region of interest" description="Disordered" evidence="5">
    <location>
        <begin position="456"/>
        <end position="478"/>
    </location>
</feature>
<feature type="compositionally biased region" description="Basic and acidic residues" evidence="5">
    <location>
        <begin position="995"/>
        <end position="1012"/>
    </location>
</feature>
<protein>
    <recommendedName>
        <fullName evidence="9">PHD and RING finger domain-containing protein 1</fullName>
    </recommendedName>
</protein>
<feature type="compositionally biased region" description="Acidic residues" evidence="5">
    <location>
        <begin position="821"/>
        <end position="831"/>
    </location>
</feature>
<feature type="compositionally biased region" description="Basic residues" evidence="5">
    <location>
        <begin position="1209"/>
        <end position="1222"/>
    </location>
</feature>
<dbReference type="SMART" id="SM00184">
    <property type="entry name" value="RING"/>
    <property type="match status" value="2"/>
</dbReference>
<feature type="compositionally biased region" description="Basic and acidic residues" evidence="5">
    <location>
        <begin position="1055"/>
        <end position="1064"/>
    </location>
</feature>
<evidence type="ECO:0000313" key="8">
    <source>
        <dbReference type="EMBL" id="KOF85769.1"/>
    </source>
</evidence>
<evidence type="ECO:0000259" key="6">
    <source>
        <dbReference type="PROSITE" id="PS50016"/>
    </source>
</evidence>
<feature type="compositionally biased region" description="Polar residues" evidence="5">
    <location>
        <begin position="617"/>
        <end position="628"/>
    </location>
</feature>
<feature type="compositionally biased region" description="Basic residues" evidence="5">
    <location>
        <begin position="1110"/>
        <end position="1119"/>
    </location>
</feature>
<feature type="compositionally biased region" description="Basic and acidic residues" evidence="5">
    <location>
        <begin position="1354"/>
        <end position="1380"/>
    </location>
</feature>
<feature type="compositionally biased region" description="Polar residues" evidence="5">
    <location>
        <begin position="767"/>
        <end position="777"/>
    </location>
</feature>
<dbReference type="InterPro" id="IPR013083">
    <property type="entry name" value="Znf_RING/FYVE/PHD"/>
</dbReference>
<dbReference type="Pfam" id="PF13639">
    <property type="entry name" value="zf-RING_2"/>
    <property type="match status" value="1"/>
</dbReference>
<evidence type="ECO:0000256" key="2">
    <source>
        <dbReference type="ARBA" id="ARBA00022771"/>
    </source>
</evidence>
<feature type="compositionally biased region" description="Low complexity" evidence="5">
    <location>
        <begin position="1485"/>
        <end position="1497"/>
    </location>
</feature>
<dbReference type="SMART" id="SM00249">
    <property type="entry name" value="PHD"/>
    <property type="match status" value="1"/>
</dbReference>
<dbReference type="PROSITE" id="PS01359">
    <property type="entry name" value="ZF_PHD_1"/>
    <property type="match status" value="1"/>
</dbReference>
<feature type="compositionally biased region" description="Acidic residues" evidence="5">
    <location>
        <begin position="74"/>
        <end position="110"/>
    </location>
</feature>
<dbReference type="InterPro" id="IPR001841">
    <property type="entry name" value="Znf_RING"/>
</dbReference>
<feature type="compositionally biased region" description="Pro residues" evidence="5">
    <location>
        <begin position="1800"/>
        <end position="1823"/>
    </location>
</feature>
<dbReference type="CDD" id="cd16635">
    <property type="entry name" value="mRING-HC-C3HC3D_PHRF1"/>
    <property type="match status" value="1"/>
</dbReference>
<feature type="region of interest" description="Disordered" evidence="5">
    <location>
        <begin position="1404"/>
        <end position="1504"/>
    </location>
</feature>
<feature type="compositionally biased region" description="Low complexity" evidence="5">
    <location>
        <begin position="1826"/>
        <end position="1877"/>
    </location>
</feature>
<feature type="compositionally biased region" description="Basic and acidic residues" evidence="5">
    <location>
        <begin position="915"/>
        <end position="931"/>
    </location>
</feature>
<feature type="compositionally biased region" description="Basic and acidic residues" evidence="5">
    <location>
        <begin position="630"/>
        <end position="647"/>
    </location>
</feature>
<reference evidence="8" key="1">
    <citation type="submission" date="2015-07" db="EMBL/GenBank/DDBJ databases">
        <title>MeaNS - Measles Nucleotide Surveillance Program.</title>
        <authorList>
            <person name="Tran T."/>
            <person name="Druce J."/>
        </authorList>
    </citation>
    <scope>NUCLEOTIDE SEQUENCE</scope>
    <source>
        <strain evidence="8">UCB-OBI-ISO-001</strain>
        <tissue evidence="8">Gonad</tissue>
    </source>
</reference>
<feature type="compositionally biased region" description="Acidic residues" evidence="5">
    <location>
        <begin position="735"/>
        <end position="744"/>
    </location>
</feature>
<feature type="compositionally biased region" description="Acidic residues" evidence="5">
    <location>
        <begin position="663"/>
        <end position="683"/>
    </location>
</feature>
<dbReference type="InterPro" id="IPR019787">
    <property type="entry name" value="Znf_PHD-finger"/>
</dbReference>
<feature type="compositionally biased region" description="Pro residues" evidence="5">
    <location>
        <begin position="1659"/>
        <end position="1685"/>
    </location>
</feature>